<comment type="similarity">
    <text evidence="1">Belongs to the peptidase S33 family.</text>
</comment>
<sequence length="284" mass="31243">MIELDDGARLRTWTAGSPGPRRHPVVMVHGGPGVPDYLAPVAGMIDDLCLVHRYDQRGTGGSSWEGQHTIARHVDDLASLLDAWGHDRVVLVGHSFGTNMAGYFLLAHPERVAGLIQLAGPFLDPWRKAYRAAQRARLTDEQQTRLDELDAIETRTDTEEVEYLTLSWLTDHADRARACEWALASARTLRPINYTMNAQLNAAAKADPLESHVDDLRERLPPGSVIIGGAGDSRPADALRRLGTRLGCEVIIVPNAGHFPWLEAPDQFGVAFRAAVERQTRRAG</sequence>
<evidence type="ECO:0000313" key="5">
    <source>
        <dbReference type="Proteomes" id="UP000295157"/>
    </source>
</evidence>
<reference evidence="4 5" key="1">
    <citation type="submission" date="2019-02" db="EMBL/GenBank/DDBJ databases">
        <title>Draft genome sequences of novel Actinobacteria.</title>
        <authorList>
            <person name="Sahin N."/>
            <person name="Ay H."/>
            <person name="Saygin H."/>
        </authorList>
    </citation>
    <scope>NUCLEOTIDE SEQUENCE [LARGE SCALE GENOMIC DNA]</scope>
    <source>
        <strain evidence="4 5">KC201</strain>
    </source>
</reference>
<dbReference type="InterPro" id="IPR050266">
    <property type="entry name" value="AB_hydrolase_sf"/>
</dbReference>
<accession>A0A4R4N2F0</accession>
<dbReference type="EMBL" id="SMJZ01000126">
    <property type="protein sequence ID" value="TDC02869.1"/>
    <property type="molecule type" value="Genomic_DNA"/>
</dbReference>
<protein>
    <submittedName>
        <fullName evidence="4">Alpha/beta hydrolase</fullName>
    </submittedName>
</protein>
<dbReference type="AlphaFoldDB" id="A0A4R4N2F0"/>
<feature type="domain" description="AB hydrolase-1" evidence="3">
    <location>
        <begin position="24"/>
        <end position="264"/>
    </location>
</feature>
<evidence type="ECO:0000259" key="3">
    <source>
        <dbReference type="Pfam" id="PF00561"/>
    </source>
</evidence>
<dbReference type="GO" id="GO:0016020">
    <property type="term" value="C:membrane"/>
    <property type="evidence" value="ECO:0007669"/>
    <property type="project" value="TreeGrafter"/>
</dbReference>
<gene>
    <name evidence="4" type="ORF">E1267_28230</name>
</gene>
<keyword evidence="2 4" id="KW-0378">Hydrolase</keyword>
<dbReference type="InterPro" id="IPR029058">
    <property type="entry name" value="AB_hydrolase_fold"/>
</dbReference>
<dbReference type="PRINTS" id="PR00793">
    <property type="entry name" value="PROAMNOPTASE"/>
</dbReference>
<dbReference type="SUPFAM" id="SSF53474">
    <property type="entry name" value="alpha/beta-Hydrolases"/>
    <property type="match status" value="1"/>
</dbReference>
<keyword evidence="5" id="KW-1185">Reference proteome</keyword>
<dbReference type="GO" id="GO:0006508">
    <property type="term" value="P:proteolysis"/>
    <property type="evidence" value="ECO:0007669"/>
    <property type="project" value="InterPro"/>
</dbReference>
<name>A0A4R4N2F0_9ACTN</name>
<evidence type="ECO:0000256" key="1">
    <source>
        <dbReference type="ARBA" id="ARBA00010088"/>
    </source>
</evidence>
<dbReference type="InterPro" id="IPR002410">
    <property type="entry name" value="Peptidase_S33"/>
</dbReference>
<dbReference type="OrthoDB" id="9796770at2"/>
<dbReference type="RefSeq" id="WP_132336700.1">
    <property type="nucleotide sequence ID" value="NZ_SMJZ01000126.1"/>
</dbReference>
<dbReference type="GO" id="GO:0004177">
    <property type="term" value="F:aminopeptidase activity"/>
    <property type="evidence" value="ECO:0007669"/>
    <property type="project" value="UniProtKB-EC"/>
</dbReference>
<dbReference type="Proteomes" id="UP000295157">
    <property type="component" value="Unassembled WGS sequence"/>
</dbReference>
<dbReference type="Gene3D" id="3.40.50.1820">
    <property type="entry name" value="alpha/beta hydrolase"/>
    <property type="match status" value="1"/>
</dbReference>
<evidence type="ECO:0000256" key="2">
    <source>
        <dbReference type="ARBA" id="ARBA00022801"/>
    </source>
</evidence>
<evidence type="ECO:0000313" key="4">
    <source>
        <dbReference type="EMBL" id="TDC02869.1"/>
    </source>
</evidence>
<dbReference type="Pfam" id="PF00561">
    <property type="entry name" value="Abhydrolase_1"/>
    <property type="match status" value="1"/>
</dbReference>
<dbReference type="InterPro" id="IPR000073">
    <property type="entry name" value="AB_hydrolase_1"/>
</dbReference>
<dbReference type="PANTHER" id="PTHR43798:SF33">
    <property type="entry name" value="HYDROLASE, PUTATIVE (AFU_ORTHOLOGUE AFUA_2G14860)-RELATED"/>
    <property type="match status" value="1"/>
</dbReference>
<dbReference type="PANTHER" id="PTHR43798">
    <property type="entry name" value="MONOACYLGLYCEROL LIPASE"/>
    <property type="match status" value="1"/>
</dbReference>
<organism evidence="4 5">
    <name type="scientific">Nonomuraea longispora</name>
    <dbReference type="NCBI Taxonomy" id="1848320"/>
    <lineage>
        <taxon>Bacteria</taxon>
        <taxon>Bacillati</taxon>
        <taxon>Actinomycetota</taxon>
        <taxon>Actinomycetes</taxon>
        <taxon>Streptosporangiales</taxon>
        <taxon>Streptosporangiaceae</taxon>
        <taxon>Nonomuraea</taxon>
    </lineage>
</organism>
<proteinExistence type="inferred from homology"/>
<comment type="caution">
    <text evidence="4">The sequence shown here is derived from an EMBL/GenBank/DDBJ whole genome shotgun (WGS) entry which is preliminary data.</text>
</comment>